<protein>
    <submittedName>
        <fullName evidence="2">Membrane protein</fullName>
    </submittedName>
</protein>
<feature type="transmembrane region" description="Helical" evidence="1">
    <location>
        <begin position="64"/>
        <end position="94"/>
    </location>
</feature>
<proteinExistence type="predicted"/>
<keyword evidence="3" id="KW-1185">Reference proteome</keyword>
<keyword evidence="1" id="KW-0812">Transmembrane</keyword>
<dbReference type="STRING" id="1420583.V473_00310"/>
<evidence type="ECO:0000256" key="1">
    <source>
        <dbReference type="SAM" id="Phobius"/>
    </source>
</evidence>
<evidence type="ECO:0000313" key="2">
    <source>
        <dbReference type="EMBL" id="KMS56752.1"/>
    </source>
</evidence>
<name>A0A0J7XZ21_9SPHN</name>
<gene>
    <name evidence="2" type="ORF">V473_00310</name>
</gene>
<evidence type="ECO:0000313" key="3">
    <source>
        <dbReference type="Proteomes" id="UP000052232"/>
    </source>
</evidence>
<feature type="transmembrane region" description="Helical" evidence="1">
    <location>
        <begin position="144"/>
        <end position="165"/>
    </location>
</feature>
<feature type="transmembrane region" description="Helical" evidence="1">
    <location>
        <begin position="221"/>
        <end position="244"/>
    </location>
</feature>
<accession>A0A0J7XZ21</accession>
<feature type="transmembrane region" description="Helical" evidence="1">
    <location>
        <begin position="177"/>
        <end position="201"/>
    </location>
</feature>
<keyword evidence="1" id="KW-0472">Membrane</keyword>
<dbReference type="PATRIC" id="fig|1420583.3.peg.54"/>
<keyword evidence="1" id="KW-1133">Transmembrane helix</keyword>
<reference evidence="2 3" key="1">
    <citation type="journal article" date="2015" name="G3 (Bethesda)">
        <title>Insights into Ongoing Evolution of the Hexachlorocyclohexane Catabolic Pathway from Comparative Genomics of Ten Sphingomonadaceae Strains.</title>
        <authorList>
            <person name="Pearce S.L."/>
            <person name="Oakeshott J.G."/>
            <person name="Pandey G."/>
        </authorList>
    </citation>
    <scope>NUCLEOTIDE SEQUENCE [LARGE SCALE GENOMIC DNA]</scope>
    <source>
        <strain evidence="2 3">LL01</strain>
    </source>
</reference>
<sequence>MATRAALDEQRSFSVGRVLSRAFGTLGDNPLATFGIAFLFGSIPQSLYSYFIGSTLASADRASAIAAIAVSVASFVVFLLLSMLVQGALVRATLAQAQGQRASFGQCIGTGLAKAAPLIGLTILLILGIMAGFALFVVPGMILFLMWSVAAPALIAEDSSVLAAFSRSRFLTKGARWRIFALQLLLLVLIWLVSAALGAVILASGMATQAIGEAALSLPYLLMSAVSNTLIIAFWSTVQASLYIDLRAWKDGPQSQDLADIFG</sequence>
<dbReference type="AlphaFoldDB" id="A0A0J7XZ21"/>
<dbReference type="EMBL" id="JACT01000001">
    <property type="protein sequence ID" value="KMS56752.1"/>
    <property type="molecule type" value="Genomic_DNA"/>
</dbReference>
<comment type="caution">
    <text evidence="2">The sequence shown here is derived from an EMBL/GenBank/DDBJ whole genome shotgun (WGS) entry which is preliminary data.</text>
</comment>
<dbReference type="Proteomes" id="UP000052232">
    <property type="component" value="Unassembled WGS sequence"/>
</dbReference>
<feature type="transmembrane region" description="Helical" evidence="1">
    <location>
        <begin position="115"/>
        <end position="138"/>
    </location>
</feature>
<organism evidence="2 3">
    <name type="scientific">Sphingobium cupriresistens LL01</name>
    <dbReference type="NCBI Taxonomy" id="1420583"/>
    <lineage>
        <taxon>Bacteria</taxon>
        <taxon>Pseudomonadati</taxon>
        <taxon>Pseudomonadota</taxon>
        <taxon>Alphaproteobacteria</taxon>
        <taxon>Sphingomonadales</taxon>
        <taxon>Sphingomonadaceae</taxon>
        <taxon>Sphingobium</taxon>
    </lineage>
</organism>
<feature type="transmembrane region" description="Helical" evidence="1">
    <location>
        <begin position="31"/>
        <end position="52"/>
    </location>
</feature>